<evidence type="ECO:0000313" key="17">
    <source>
        <dbReference type="Proteomes" id="UP000261540"/>
    </source>
</evidence>
<dbReference type="GO" id="GO:0030855">
    <property type="term" value="P:epithelial cell differentiation"/>
    <property type="evidence" value="ECO:0007669"/>
    <property type="project" value="UniProtKB-ARBA"/>
</dbReference>
<dbReference type="PANTHER" id="PTHR24034">
    <property type="entry name" value="EGF-LIKE DOMAIN-CONTAINING PROTEIN"/>
    <property type="match status" value="1"/>
</dbReference>
<dbReference type="SUPFAM" id="SSF57184">
    <property type="entry name" value="Growth factor receptor domain"/>
    <property type="match status" value="3"/>
</dbReference>
<dbReference type="InterPro" id="IPR050751">
    <property type="entry name" value="ECM_structural_protein"/>
</dbReference>
<feature type="region of interest" description="Disordered" evidence="12">
    <location>
        <begin position="776"/>
        <end position="803"/>
    </location>
</feature>
<feature type="region of interest" description="Disordered" evidence="12">
    <location>
        <begin position="291"/>
        <end position="313"/>
    </location>
</feature>
<dbReference type="InterPro" id="IPR001881">
    <property type="entry name" value="EGF-like_Ca-bd_dom"/>
</dbReference>
<keyword evidence="4" id="KW-0272">Extracellular matrix</keyword>
<dbReference type="FunFam" id="2.10.25.10:FF:000139">
    <property type="entry name" value="Fibulin-1"/>
    <property type="match status" value="1"/>
</dbReference>
<dbReference type="SMART" id="SM00104">
    <property type="entry name" value="ANATO"/>
    <property type="match status" value="2"/>
</dbReference>
<keyword evidence="7" id="KW-0677">Repeat</keyword>
<dbReference type="InterPro" id="IPR049883">
    <property type="entry name" value="NOTCH1_EGF-like"/>
</dbReference>
<dbReference type="InterPro" id="IPR026823">
    <property type="entry name" value="cEGF"/>
</dbReference>
<accession>A0A3B3RND3</accession>
<dbReference type="PROSITE" id="PS01186">
    <property type="entry name" value="EGF_2"/>
    <property type="match status" value="4"/>
</dbReference>
<feature type="chain" id="PRO_5017269018" evidence="13">
    <location>
        <begin position="22"/>
        <end position="1445"/>
    </location>
</feature>
<proteinExistence type="inferred from homology"/>
<dbReference type="FunFam" id="2.10.25.10:FF:000010">
    <property type="entry name" value="Pro-epidermal growth factor"/>
    <property type="match status" value="1"/>
</dbReference>
<comment type="subcellular location">
    <subcellularLocation>
        <location evidence="1">Secreted</location>
        <location evidence="1">Extracellular space</location>
        <location evidence="1">Extracellular matrix</location>
    </subcellularLocation>
</comment>
<evidence type="ECO:0000256" key="9">
    <source>
        <dbReference type="ARBA" id="ARBA00023157"/>
    </source>
</evidence>
<dbReference type="PROSITE" id="PS01178">
    <property type="entry name" value="ANAPHYLATOXIN_2"/>
    <property type="match status" value="1"/>
</dbReference>
<sequence length="1445" mass="160809">MAGETVIQSLLFKCVSLLCLGRYLCQKDCTGVDCPRLKFCIEEVLEQDACCATCLQTGCKCEGYQYYDCVQAGFHNGKVPEGESYFVDFGSTECSCPQGGGRITCHFIPCPDVPSNCIELSQPADGCAQCKRIGCTHRGQKFEAGHTFQMEPCQVCHCPNEGGPLMCYPIPNCDLLRIQKPMLPTPSEDEALEGRHSNPFMYDHEGNEDRLSQAHRFPPDENLPPAEEEPHRVDEEDYDYLPTDMPSQDILPTESSVVWVSRSENPSLLDRFDEIVKQELRERFGSHEVEVSKEKATDSLQTANEATPGLQETSTRDIVPETQNGQPVVDLLKVRNKEESLVLLKENTEPSIVSEKDVLYVVDQEHKHSHTLSEANQEHKIMHRGQVKEMDSNVSKQELLTEVDLGHKTIQRGHVQEMDSNRNNKDVLSEADPGHKIMQRGHVQEMDSNRNNKDVLSEADPRHKTIQRGHVQEMDSNRTNKDVLSEADPGHKTMQRGHVQELDSNRNNKDVLSEADPKHKTIQRGHVQEMNSNLNKRHNVSSETESKHKNMHIIHEMDFIKKDHLSSEAGREHGSMHGANIAESSSSGLGSGRDERHSAILSTRPETPEPSTPTTVTVKIKETKEAPYVHQAKEEDGQNALRSLSRHHEDVSLNSLVEDCCKAGQKWAEGNNHCNAMAFIRQDRQSVCRTAQEQCCLAVLTESSCLAAMNAAKAGVPCDANGDECGNDSYKECCSCCTLGMHFRVAGQGCAAHEHLSYSCGNIFLSCCEEDESPSQPALRRRQRPEPTVLPDRVSDSRFPNEAFSIQDREEAANSVEDLEDVDECQLDGDRLCHQRCINTWGSYECACYPGYTLHQDGHFCVSDNPMEDNRVGQEEGRARQPPETDVPPTRTTALLNACAENGPCAHLCSVEGGQAHCSCFPGFSLMTDGRSCEDVDECGTDMAICPRGDVCVNTAGSYQCLPESCQEGFILNGNRECVDVNECVTNAHSCQANEKCVNTMGSFMCQRQIICPAGYQARDGVCEDVDECALGTHNCGVGFECQNMQGSFSCQPRQRCFTGFSQDKHGNCVDVDECSSLEEPCSSGFNCINTVGSYTCQRKVILCSQGYHTSADGARCIDVDECQTGAHRCGEGQICQNLPGNYRCNCQTGYQPDLIRGTCVDINECWRYPGRLCAQTCENTPGSYRCTCTAGFSLSVDGKNCEDVNECNSNPCSQECANIYGSYQCYCRQGFFLKEDGHTCEDIDECSQSVGHLCAFKCVNVPGSYQCACPPSGYSMSPNGRTCRDIDECTNGAHNCSSTETCYNVQGGFRCLSFSCPANYRRVSDIRCERISCQDFQECQNMPLRITYYQLNFQTNIIIPALIFRIGPSPAYSGDSIIIRITRGYEENYFSTRKLNAYTGAVYLQRQVRQPRDFLIEVEMKLLRQGSFTTFLARIYVFITAHSL</sequence>
<evidence type="ECO:0000256" key="4">
    <source>
        <dbReference type="ARBA" id="ARBA00022530"/>
    </source>
</evidence>
<evidence type="ECO:0000256" key="3">
    <source>
        <dbReference type="ARBA" id="ARBA00022525"/>
    </source>
</evidence>
<keyword evidence="10" id="KW-0325">Glycoprotein</keyword>
<feature type="region of interest" description="Disordered" evidence="12">
    <location>
        <begin position="568"/>
        <end position="616"/>
    </location>
</feature>
<dbReference type="PROSITE" id="PS01177">
    <property type="entry name" value="ANAPHYLATOXIN_1"/>
    <property type="match status" value="1"/>
</dbReference>
<dbReference type="SUPFAM" id="SSF57196">
    <property type="entry name" value="EGF/Laminin"/>
    <property type="match status" value="2"/>
</dbReference>
<evidence type="ECO:0000259" key="14">
    <source>
        <dbReference type="PROSITE" id="PS01178"/>
    </source>
</evidence>
<dbReference type="InterPro" id="IPR009030">
    <property type="entry name" value="Growth_fac_rcpt_cys_sf"/>
</dbReference>
<dbReference type="GO" id="GO:0005509">
    <property type="term" value="F:calcium ion binding"/>
    <property type="evidence" value="ECO:0007669"/>
    <property type="project" value="InterPro"/>
</dbReference>
<feature type="compositionally biased region" description="Polar residues" evidence="12">
    <location>
        <begin position="298"/>
        <end position="313"/>
    </location>
</feature>
<keyword evidence="3" id="KW-0964">Secreted</keyword>
<reference evidence="16" key="1">
    <citation type="submission" date="2025-08" db="UniProtKB">
        <authorList>
            <consortium name="Ensembl"/>
        </authorList>
    </citation>
    <scope>IDENTIFICATION</scope>
</reference>
<keyword evidence="9" id="KW-1015">Disulfide bond</keyword>
<feature type="signal peptide" evidence="13">
    <location>
        <begin position="1"/>
        <end position="21"/>
    </location>
</feature>
<dbReference type="Gene3D" id="2.10.25.10">
    <property type="entry name" value="Laminin"/>
    <property type="match status" value="11"/>
</dbReference>
<dbReference type="GO" id="GO:0005576">
    <property type="term" value="C:extracellular region"/>
    <property type="evidence" value="ECO:0007669"/>
    <property type="project" value="InterPro"/>
</dbReference>
<evidence type="ECO:0000259" key="15">
    <source>
        <dbReference type="PROSITE" id="PS50026"/>
    </source>
</evidence>
<evidence type="ECO:0000256" key="8">
    <source>
        <dbReference type="ARBA" id="ARBA00022837"/>
    </source>
</evidence>
<feature type="domain" description="EGF-like" evidence="15">
    <location>
        <begin position="1243"/>
        <end position="1285"/>
    </location>
</feature>
<dbReference type="GeneTree" id="ENSGT00940000156047"/>
<keyword evidence="17" id="KW-1185">Reference proteome</keyword>
<keyword evidence="5 11" id="KW-0245">EGF-like domain</keyword>
<evidence type="ECO:0000256" key="11">
    <source>
        <dbReference type="PROSITE-ProRule" id="PRU00076"/>
    </source>
</evidence>
<name>A0A3B3RND3_9TELE</name>
<dbReference type="PROSITE" id="PS01187">
    <property type="entry name" value="EGF_CA"/>
    <property type="match status" value="4"/>
</dbReference>
<dbReference type="FunFam" id="2.10.25.10:FF:000341">
    <property type="entry name" value="Fibulin 2"/>
    <property type="match status" value="1"/>
</dbReference>
<evidence type="ECO:0000313" key="16">
    <source>
        <dbReference type="Ensembl" id="ENSPKIP00000019803.1"/>
    </source>
</evidence>
<dbReference type="InterPro" id="IPR018097">
    <property type="entry name" value="EGF_Ca-bd_CS"/>
</dbReference>
<dbReference type="InterPro" id="IPR056612">
    <property type="entry name" value="FIBL-2_dom"/>
</dbReference>
<evidence type="ECO:0000256" key="10">
    <source>
        <dbReference type="ARBA" id="ARBA00023180"/>
    </source>
</evidence>
<dbReference type="FunFam" id="2.10.25.10:FF:000038">
    <property type="entry name" value="Fibrillin 2"/>
    <property type="match status" value="1"/>
</dbReference>
<comment type="similarity">
    <text evidence="2">Belongs to the fibulin family.</text>
</comment>
<feature type="domain" description="EGF-like" evidence="15">
    <location>
        <begin position="1162"/>
        <end position="1203"/>
    </location>
</feature>
<dbReference type="Pfam" id="PF07645">
    <property type="entry name" value="EGF_CA"/>
    <property type="match status" value="5"/>
</dbReference>
<dbReference type="InterPro" id="IPR000742">
    <property type="entry name" value="EGF"/>
</dbReference>
<dbReference type="STRING" id="1676925.ENSPKIP00000019803"/>
<evidence type="ECO:0000256" key="13">
    <source>
        <dbReference type="SAM" id="SignalP"/>
    </source>
</evidence>
<keyword evidence="6 13" id="KW-0732">Signal</keyword>
<dbReference type="SMART" id="SM00181">
    <property type="entry name" value="EGF"/>
    <property type="match status" value="11"/>
</dbReference>
<evidence type="ECO:0000256" key="7">
    <source>
        <dbReference type="ARBA" id="ARBA00022737"/>
    </source>
</evidence>
<dbReference type="InterPro" id="IPR000152">
    <property type="entry name" value="EGF-type_Asp/Asn_hydroxyl_site"/>
</dbReference>
<dbReference type="Pfam" id="PF22914">
    <property type="entry name" value="Fibulin_C"/>
    <property type="match status" value="1"/>
</dbReference>
<dbReference type="FunFam" id="2.10.25.10:FF:000078">
    <property type="entry name" value="Fibulin-1"/>
    <property type="match status" value="2"/>
</dbReference>
<reference evidence="16" key="2">
    <citation type="submission" date="2025-09" db="UniProtKB">
        <authorList>
            <consortium name="Ensembl"/>
        </authorList>
    </citation>
    <scope>IDENTIFICATION</scope>
</reference>
<evidence type="ECO:0000256" key="2">
    <source>
        <dbReference type="ARBA" id="ARBA00006127"/>
    </source>
</evidence>
<evidence type="ECO:0000256" key="12">
    <source>
        <dbReference type="SAM" id="MobiDB-lite"/>
    </source>
</evidence>
<dbReference type="CDD" id="cd00054">
    <property type="entry name" value="EGF_CA"/>
    <property type="match status" value="7"/>
</dbReference>
<evidence type="ECO:0000256" key="5">
    <source>
        <dbReference type="ARBA" id="ARBA00022536"/>
    </source>
</evidence>
<comment type="caution">
    <text evidence="11">Lacks conserved residue(s) required for the propagation of feature annotation.</text>
</comment>
<dbReference type="Proteomes" id="UP000261540">
    <property type="component" value="Unplaced"/>
</dbReference>
<feature type="domain" description="EGF-like" evidence="15">
    <location>
        <begin position="1119"/>
        <end position="1157"/>
    </location>
</feature>
<feature type="region of interest" description="Disordered" evidence="12">
    <location>
        <begin position="204"/>
        <end position="232"/>
    </location>
</feature>
<dbReference type="InterPro" id="IPR000020">
    <property type="entry name" value="Anaphylatoxin/fibulin"/>
</dbReference>
<dbReference type="PROSITE" id="PS00010">
    <property type="entry name" value="ASX_HYDROXYL"/>
    <property type="match status" value="5"/>
</dbReference>
<dbReference type="SMART" id="SM00179">
    <property type="entry name" value="EGF_CA"/>
    <property type="match status" value="11"/>
</dbReference>
<dbReference type="PANTHER" id="PTHR24034:SF158">
    <property type="entry name" value="FIBULIN 2"/>
    <property type="match status" value="1"/>
</dbReference>
<dbReference type="Ensembl" id="ENSPKIT00000000404.1">
    <property type="protein sequence ID" value="ENSPKIP00000019803.1"/>
    <property type="gene ID" value="ENSPKIG00000004833.1"/>
</dbReference>
<dbReference type="GO" id="GO:0071944">
    <property type="term" value="C:cell periphery"/>
    <property type="evidence" value="ECO:0007669"/>
    <property type="project" value="UniProtKB-ARBA"/>
</dbReference>
<evidence type="ECO:0000256" key="1">
    <source>
        <dbReference type="ARBA" id="ARBA00004498"/>
    </source>
</evidence>
<keyword evidence="8" id="KW-0106">Calcium</keyword>
<feature type="region of interest" description="Disordered" evidence="12">
    <location>
        <begin position="867"/>
        <end position="888"/>
    </location>
</feature>
<feature type="compositionally biased region" description="Basic and acidic residues" evidence="12">
    <location>
        <begin position="868"/>
        <end position="883"/>
    </location>
</feature>
<protein>
    <submittedName>
        <fullName evidence="16">Fibulin 2</fullName>
    </submittedName>
</protein>
<evidence type="ECO:0000256" key="6">
    <source>
        <dbReference type="ARBA" id="ARBA00022729"/>
    </source>
</evidence>
<dbReference type="InterPro" id="IPR055088">
    <property type="entry name" value="Fibulin_C"/>
</dbReference>
<feature type="domain" description="EGF-like" evidence="15">
    <location>
        <begin position="821"/>
        <end position="862"/>
    </location>
</feature>
<dbReference type="Pfam" id="PF24532">
    <property type="entry name" value="FIBL-2"/>
    <property type="match status" value="1"/>
</dbReference>
<feature type="domain" description="Anaphylatoxin-like" evidence="14">
    <location>
        <begin position="736"/>
        <end position="768"/>
    </location>
</feature>
<dbReference type="Pfam" id="PF12662">
    <property type="entry name" value="cEGF"/>
    <property type="match status" value="4"/>
</dbReference>
<feature type="domain" description="EGF-like" evidence="15">
    <location>
        <begin position="1204"/>
        <end position="1242"/>
    </location>
</feature>
<dbReference type="PROSITE" id="PS50026">
    <property type="entry name" value="EGF_3"/>
    <property type="match status" value="5"/>
</dbReference>
<organism evidence="16 17">
    <name type="scientific">Paramormyrops kingsleyae</name>
    <dbReference type="NCBI Taxonomy" id="1676925"/>
    <lineage>
        <taxon>Eukaryota</taxon>
        <taxon>Metazoa</taxon>
        <taxon>Chordata</taxon>
        <taxon>Craniata</taxon>
        <taxon>Vertebrata</taxon>
        <taxon>Euteleostomi</taxon>
        <taxon>Actinopterygii</taxon>
        <taxon>Neopterygii</taxon>
        <taxon>Teleostei</taxon>
        <taxon>Osteoglossocephala</taxon>
        <taxon>Osteoglossomorpha</taxon>
        <taxon>Osteoglossiformes</taxon>
        <taxon>Mormyridae</taxon>
        <taxon>Paramormyrops</taxon>
    </lineage>
</organism>